<dbReference type="PANTHER" id="PTHR33240">
    <property type="entry name" value="OS08G0508500 PROTEIN"/>
    <property type="match status" value="1"/>
</dbReference>
<accession>A0A1S3Y7Z1</accession>
<evidence type="ECO:0000313" key="1">
    <source>
        <dbReference type="RefSeq" id="XP_016448396.1"/>
    </source>
</evidence>
<dbReference type="KEGG" id="nta:107773501"/>
<dbReference type="AlphaFoldDB" id="A0A1S3Y7Z1"/>
<dbReference type="PANTHER" id="PTHR33240:SF8">
    <property type="entry name" value="OS03G0439900 PROTEIN"/>
    <property type="match status" value="1"/>
</dbReference>
<dbReference type="PaxDb" id="4097-A0A1S3Y7Z1"/>
<dbReference type="OrthoDB" id="2919534at2759"/>
<dbReference type="CDD" id="cd00303">
    <property type="entry name" value="retropepsin_like"/>
    <property type="match status" value="1"/>
</dbReference>
<sequence length="271" mass="30420">MAARSHRITINMIFELSEVIEVTFSATTETMISVTHGSSANITQWRVLEQMKLIGNILPATKLLAGFNLRSVTTRGEIFLPTHVEGVTKTILFKVVDSDMGYNVILGRPWIHEMKVVPSTYHQLLKFPTPEGIKRIRGDQPPSREMNVVPRSFQVPEEKDATKSTAEGLEQVALFEDFLETKFHLGTRLSSELGLELINFLKANVDCFACSHSDMTSIPLEVAVHTLSLDLNFPPEGQKKRPIAEVRNRFGKEEVTRLLNIGSIGEVKYLD</sequence>
<organism evidence="1">
    <name type="scientific">Nicotiana tabacum</name>
    <name type="common">Common tobacco</name>
    <dbReference type="NCBI Taxonomy" id="4097"/>
    <lineage>
        <taxon>Eukaryota</taxon>
        <taxon>Viridiplantae</taxon>
        <taxon>Streptophyta</taxon>
        <taxon>Embryophyta</taxon>
        <taxon>Tracheophyta</taxon>
        <taxon>Spermatophyta</taxon>
        <taxon>Magnoliopsida</taxon>
        <taxon>eudicotyledons</taxon>
        <taxon>Gunneridae</taxon>
        <taxon>Pentapetalae</taxon>
        <taxon>asterids</taxon>
        <taxon>lamiids</taxon>
        <taxon>Solanales</taxon>
        <taxon>Solanaceae</taxon>
        <taxon>Nicotianoideae</taxon>
        <taxon>Nicotianeae</taxon>
        <taxon>Nicotiana</taxon>
    </lineage>
</organism>
<reference evidence="1" key="1">
    <citation type="submission" date="2025-08" db="UniProtKB">
        <authorList>
            <consortium name="RefSeq"/>
        </authorList>
    </citation>
    <scope>IDENTIFICATION</scope>
</reference>
<gene>
    <name evidence="1" type="primary">LOC107773501</name>
</gene>
<dbReference type="RefSeq" id="XP_016448396.1">
    <property type="nucleotide sequence ID" value="XM_016592910.1"/>
</dbReference>
<dbReference type="OMA" id="HRITINM"/>
<name>A0A1S3Y7Z1_TOBAC</name>
<proteinExistence type="predicted"/>
<protein>
    <submittedName>
        <fullName evidence="1">Uncharacterized protein</fullName>
    </submittedName>
</protein>